<evidence type="ECO:0000313" key="1">
    <source>
        <dbReference type="EMBL" id="CAE0647412.1"/>
    </source>
</evidence>
<sequence>MCACACALEQELEPVGFSKAVKGLMIADKTKWNIELLKIILLPAREGAPTSPNTGQYGNSRNLINLLVVFAVKADKSNLMSYLKQLQIAKEDIPQLVGLIRGYGLTDEANYLQSRSA</sequence>
<dbReference type="EMBL" id="HBIV01003531">
    <property type="protein sequence ID" value="CAE0647412.1"/>
    <property type="molecule type" value="Transcribed_RNA"/>
</dbReference>
<organism evidence="1">
    <name type="scientific">Lotharella globosa</name>
    <dbReference type="NCBI Taxonomy" id="91324"/>
    <lineage>
        <taxon>Eukaryota</taxon>
        <taxon>Sar</taxon>
        <taxon>Rhizaria</taxon>
        <taxon>Cercozoa</taxon>
        <taxon>Chlorarachniophyceae</taxon>
        <taxon>Lotharella</taxon>
    </lineage>
</organism>
<name>A0A7S3YC89_9EUKA</name>
<gene>
    <name evidence="1" type="ORF">LGLO00237_LOCUS2423</name>
</gene>
<protein>
    <submittedName>
        <fullName evidence="1">Uncharacterized protein</fullName>
    </submittedName>
</protein>
<proteinExistence type="predicted"/>
<dbReference type="AlphaFoldDB" id="A0A7S3YC89"/>
<reference evidence="1" key="1">
    <citation type="submission" date="2021-01" db="EMBL/GenBank/DDBJ databases">
        <authorList>
            <person name="Corre E."/>
            <person name="Pelletier E."/>
            <person name="Niang G."/>
            <person name="Scheremetjew M."/>
            <person name="Finn R."/>
            <person name="Kale V."/>
            <person name="Holt S."/>
            <person name="Cochrane G."/>
            <person name="Meng A."/>
            <person name="Brown T."/>
            <person name="Cohen L."/>
        </authorList>
    </citation>
    <scope>NUCLEOTIDE SEQUENCE</scope>
    <source>
        <strain evidence="1">CCCM811</strain>
    </source>
</reference>
<accession>A0A7S3YC89</accession>